<keyword evidence="4" id="KW-0547">Nucleotide-binding</keyword>
<evidence type="ECO:0000313" key="10">
    <source>
        <dbReference type="EMBL" id="GAA4895094.1"/>
    </source>
</evidence>
<evidence type="ECO:0000256" key="6">
    <source>
        <dbReference type="ARBA" id="ARBA00022840"/>
    </source>
</evidence>
<dbReference type="InterPro" id="IPR016064">
    <property type="entry name" value="NAD/diacylglycerol_kinase_sf"/>
</dbReference>
<keyword evidence="11" id="KW-1185">Reference proteome</keyword>
<evidence type="ECO:0000256" key="4">
    <source>
        <dbReference type="ARBA" id="ARBA00022741"/>
    </source>
</evidence>
<dbReference type="PROSITE" id="PS50146">
    <property type="entry name" value="DAGK"/>
    <property type="match status" value="1"/>
</dbReference>
<comment type="caution">
    <text evidence="10">The sequence shown here is derived from an EMBL/GenBank/DDBJ whole genome shotgun (WGS) entry which is preliminary data.</text>
</comment>
<evidence type="ECO:0000256" key="2">
    <source>
        <dbReference type="ARBA" id="ARBA00005983"/>
    </source>
</evidence>
<sequence>MSTLAVIFNPTKIDRADIEAVVEPARAEAGWEETLWLETAVDDPGVGMAREAVEKGVDVVLAVGGDGTIRCVAEGLRGSSVPLALAPQGTGNLLARNLDLTLDNLPESVDSAINGRSRPVDLGVAEWERPDGSREERVFVVAAGVGLDAQIMSNTDEALKKRVGMLAYVKAGVEALFRNRRMSLTYRLDDAEPERARLHTILVGNCGSIGGNVLLLPDAAVDDGVLDVVGILPRGVFGWPRVIWKVLVDNAILHRTRSEFWRKQRDRGRELNYQQCREIQVTFRRTEEIELDGDHFGEIVAVDIRVEEKALLVQMPSDWTPDDAH</sequence>
<accession>A0ABP9F8I7</accession>
<evidence type="ECO:0000256" key="8">
    <source>
        <dbReference type="ARBA" id="ARBA00023264"/>
    </source>
</evidence>
<keyword evidence="7" id="KW-0444">Lipid biosynthesis</keyword>
<name>A0ABP9F8I7_9ACTN</name>
<dbReference type="Proteomes" id="UP001501521">
    <property type="component" value="Unassembled WGS sequence"/>
</dbReference>
<dbReference type="RefSeq" id="WP_345580072.1">
    <property type="nucleotide sequence ID" value="NZ_BAABLV010000017.1"/>
</dbReference>
<dbReference type="InterPro" id="IPR045540">
    <property type="entry name" value="YegS/DAGK_C"/>
</dbReference>
<evidence type="ECO:0000256" key="1">
    <source>
        <dbReference type="ARBA" id="ARBA00001946"/>
    </source>
</evidence>
<gene>
    <name evidence="10" type="ORF">GCM10025789_10660</name>
</gene>
<keyword evidence="7" id="KW-0594">Phospholipid biosynthesis</keyword>
<dbReference type="PANTHER" id="PTHR12358">
    <property type="entry name" value="SPHINGOSINE KINASE"/>
    <property type="match status" value="1"/>
</dbReference>
<dbReference type="Gene3D" id="2.60.200.40">
    <property type="match status" value="1"/>
</dbReference>
<keyword evidence="5 10" id="KW-0418">Kinase</keyword>
<evidence type="ECO:0000313" key="11">
    <source>
        <dbReference type="Proteomes" id="UP001501521"/>
    </source>
</evidence>
<comment type="similarity">
    <text evidence="2">Belongs to the diacylglycerol/lipid kinase family.</text>
</comment>
<dbReference type="InterPro" id="IPR017438">
    <property type="entry name" value="ATP-NAD_kinase_N"/>
</dbReference>
<protein>
    <submittedName>
        <fullName evidence="10">Diacylglycerol kinase family protein</fullName>
    </submittedName>
</protein>
<keyword evidence="6" id="KW-0067">ATP-binding</keyword>
<evidence type="ECO:0000259" key="9">
    <source>
        <dbReference type="PROSITE" id="PS50146"/>
    </source>
</evidence>
<proteinExistence type="inferred from homology"/>
<keyword evidence="7" id="KW-0443">Lipid metabolism</keyword>
<evidence type="ECO:0000256" key="7">
    <source>
        <dbReference type="ARBA" id="ARBA00023209"/>
    </source>
</evidence>
<comment type="cofactor">
    <cofactor evidence="1">
        <name>Mg(2+)</name>
        <dbReference type="ChEBI" id="CHEBI:18420"/>
    </cofactor>
</comment>
<dbReference type="Gene3D" id="3.40.50.10330">
    <property type="entry name" value="Probable inorganic polyphosphate/atp-NAD kinase, domain 1"/>
    <property type="match status" value="1"/>
</dbReference>
<dbReference type="InterPro" id="IPR050187">
    <property type="entry name" value="Lipid_Phosphate_FormReg"/>
</dbReference>
<keyword evidence="3" id="KW-0808">Transferase</keyword>
<dbReference type="Pfam" id="PF19279">
    <property type="entry name" value="YegS_C"/>
    <property type="match status" value="1"/>
</dbReference>
<dbReference type="Pfam" id="PF00781">
    <property type="entry name" value="DAGK_cat"/>
    <property type="match status" value="1"/>
</dbReference>
<evidence type="ECO:0000256" key="5">
    <source>
        <dbReference type="ARBA" id="ARBA00022777"/>
    </source>
</evidence>
<dbReference type="PANTHER" id="PTHR12358:SF106">
    <property type="entry name" value="LIPID KINASE YEGS"/>
    <property type="match status" value="1"/>
</dbReference>
<dbReference type="SUPFAM" id="SSF111331">
    <property type="entry name" value="NAD kinase/diacylglycerol kinase-like"/>
    <property type="match status" value="1"/>
</dbReference>
<dbReference type="InterPro" id="IPR001206">
    <property type="entry name" value="Diacylglycerol_kinase_cat_dom"/>
</dbReference>
<organism evidence="10 11">
    <name type="scientific">Tessaracoccus lubricantis</name>
    <dbReference type="NCBI Taxonomy" id="545543"/>
    <lineage>
        <taxon>Bacteria</taxon>
        <taxon>Bacillati</taxon>
        <taxon>Actinomycetota</taxon>
        <taxon>Actinomycetes</taxon>
        <taxon>Propionibacteriales</taxon>
        <taxon>Propionibacteriaceae</taxon>
        <taxon>Tessaracoccus</taxon>
    </lineage>
</organism>
<dbReference type="EMBL" id="BAABLV010000017">
    <property type="protein sequence ID" value="GAA4895094.1"/>
    <property type="molecule type" value="Genomic_DNA"/>
</dbReference>
<reference evidence="11" key="1">
    <citation type="journal article" date="2019" name="Int. J. Syst. Evol. Microbiol.">
        <title>The Global Catalogue of Microorganisms (GCM) 10K type strain sequencing project: providing services to taxonomists for standard genome sequencing and annotation.</title>
        <authorList>
            <consortium name="The Broad Institute Genomics Platform"/>
            <consortium name="The Broad Institute Genome Sequencing Center for Infectious Disease"/>
            <person name="Wu L."/>
            <person name="Ma J."/>
        </authorList>
    </citation>
    <scope>NUCLEOTIDE SEQUENCE [LARGE SCALE GENOMIC DNA]</scope>
    <source>
        <strain evidence="11">JCM 19125</strain>
    </source>
</reference>
<keyword evidence="8" id="KW-1208">Phospholipid metabolism</keyword>
<feature type="domain" description="DAGKc" evidence="9">
    <location>
        <begin position="1"/>
        <end position="129"/>
    </location>
</feature>
<dbReference type="GO" id="GO:0016301">
    <property type="term" value="F:kinase activity"/>
    <property type="evidence" value="ECO:0007669"/>
    <property type="project" value="UniProtKB-KW"/>
</dbReference>
<evidence type="ECO:0000256" key="3">
    <source>
        <dbReference type="ARBA" id="ARBA00022679"/>
    </source>
</evidence>